<reference evidence="3" key="1">
    <citation type="journal article" date="2019" name="Int. J. Syst. Evol. Microbiol.">
        <title>The Global Catalogue of Microorganisms (GCM) 10K type strain sequencing project: providing services to taxonomists for standard genome sequencing and annotation.</title>
        <authorList>
            <consortium name="The Broad Institute Genomics Platform"/>
            <consortium name="The Broad Institute Genome Sequencing Center for Infectious Disease"/>
            <person name="Wu L."/>
            <person name="Ma J."/>
        </authorList>
    </citation>
    <scope>NUCLEOTIDE SEQUENCE [LARGE SCALE GENOMIC DNA]</scope>
    <source>
        <strain evidence="3">JCM 17555</strain>
    </source>
</reference>
<comment type="caution">
    <text evidence="2">The sequence shown here is derived from an EMBL/GenBank/DDBJ whole genome shotgun (WGS) entry which is preliminary data.</text>
</comment>
<dbReference type="RefSeq" id="WP_344809183.1">
    <property type="nucleotide sequence ID" value="NZ_BAABBO010000019.1"/>
</dbReference>
<sequence length="68" mass="6936">MEISKVMARFMTLLTAAVFTVGLSACDTDGPAENAGESMDNAATDTGNAIEDACEDVKEGAGADDTDC</sequence>
<name>A0ABP7Q548_9GAMM</name>
<evidence type="ECO:0008006" key="4">
    <source>
        <dbReference type="Google" id="ProtNLM"/>
    </source>
</evidence>
<evidence type="ECO:0000313" key="2">
    <source>
        <dbReference type="EMBL" id="GAA3976678.1"/>
    </source>
</evidence>
<keyword evidence="1" id="KW-0732">Signal</keyword>
<protein>
    <recommendedName>
        <fullName evidence="4">Small secreted protein</fullName>
    </recommendedName>
</protein>
<gene>
    <name evidence="2" type="ORF">GCM10022278_36940</name>
</gene>
<dbReference type="Proteomes" id="UP001501337">
    <property type="component" value="Unassembled WGS sequence"/>
</dbReference>
<evidence type="ECO:0000313" key="3">
    <source>
        <dbReference type="Proteomes" id="UP001501337"/>
    </source>
</evidence>
<feature type="chain" id="PRO_5047319309" description="Small secreted protein" evidence="1">
    <location>
        <begin position="26"/>
        <end position="68"/>
    </location>
</feature>
<proteinExistence type="predicted"/>
<accession>A0ABP7Q548</accession>
<dbReference type="PROSITE" id="PS51257">
    <property type="entry name" value="PROKAR_LIPOPROTEIN"/>
    <property type="match status" value="1"/>
</dbReference>
<dbReference type="EMBL" id="BAABBO010000019">
    <property type="protein sequence ID" value="GAA3976678.1"/>
    <property type="molecule type" value="Genomic_DNA"/>
</dbReference>
<feature type="signal peptide" evidence="1">
    <location>
        <begin position="1"/>
        <end position="25"/>
    </location>
</feature>
<keyword evidence="3" id="KW-1185">Reference proteome</keyword>
<evidence type="ECO:0000256" key="1">
    <source>
        <dbReference type="SAM" id="SignalP"/>
    </source>
</evidence>
<organism evidence="2 3">
    <name type="scientific">Allohahella marinimesophila</name>
    <dbReference type="NCBI Taxonomy" id="1054972"/>
    <lineage>
        <taxon>Bacteria</taxon>
        <taxon>Pseudomonadati</taxon>
        <taxon>Pseudomonadota</taxon>
        <taxon>Gammaproteobacteria</taxon>
        <taxon>Oceanospirillales</taxon>
        <taxon>Hahellaceae</taxon>
        <taxon>Allohahella</taxon>
    </lineage>
</organism>